<dbReference type="STRING" id="119000.SAMN05661010_00835"/>
<dbReference type="GO" id="GO:0016790">
    <property type="term" value="F:thiolester hydrolase activity"/>
    <property type="evidence" value="ECO:0007669"/>
    <property type="project" value="UniProtKB-ARBA"/>
</dbReference>
<sequence>MSHFAMQQKVLFQHCDPAGIVFYPRYFEMINAVVEQWFEESLNESFAAIIVAGDGVPTRRIDTDFPRPSRLGETLTFTLDVARLGRSSLDLRIAATCGGEARLNAELTLVRIARADGRPKPWPDAIVDVIESLPASPLGSSLSSSFNKEPSHGKG</sequence>
<dbReference type="EMBL" id="FNGI01000001">
    <property type="protein sequence ID" value="SDL04481.1"/>
    <property type="molecule type" value="Genomic_DNA"/>
</dbReference>
<proteinExistence type="predicted"/>
<organism evidence="2 3">
    <name type="scientific">Modicisalibacter muralis</name>
    <dbReference type="NCBI Taxonomy" id="119000"/>
    <lineage>
        <taxon>Bacteria</taxon>
        <taxon>Pseudomonadati</taxon>
        <taxon>Pseudomonadota</taxon>
        <taxon>Gammaproteobacteria</taxon>
        <taxon>Oceanospirillales</taxon>
        <taxon>Halomonadaceae</taxon>
        <taxon>Modicisalibacter</taxon>
    </lineage>
</organism>
<dbReference type="OrthoDB" id="21822at2"/>
<keyword evidence="3" id="KW-1185">Reference proteome</keyword>
<protein>
    <submittedName>
        <fullName evidence="2">4-hydroxybenzoyl-CoA thioesterase</fullName>
    </submittedName>
</protein>
<dbReference type="Proteomes" id="UP000198654">
    <property type="component" value="Unassembled WGS sequence"/>
</dbReference>
<reference evidence="2 3" key="1">
    <citation type="submission" date="2016-10" db="EMBL/GenBank/DDBJ databases">
        <authorList>
            <person name="de Groot N.N."/>
        </authorList>
    </citation>
    <scope>NUCLEOTIDE SEQUENCE [LARGE SCALE GENOMIC DNA]</scope>
    <source>
        <strain evidence="2 3">DSM 14789</strain>
    </source>
</reference>
<evidence type="ECO:0000313" key="2">
    <source>
        <dbReference type="EMBL" id="SDL04481.1"/>
    </source>
</evidence>
<dbReference type="RefSeq" id="WP_089725745.1">
    <property type="nucleotide sequence ID" value="NZ_FNGI01000001.1"/>
</dbReference>
<dbReference type="InterPro" id="IPR006683">
    <property type="entry name" value="Thioestr_dom"/>
</dbReference>
<dbReference type="Pfam" id="PF03061">
    <property type="entry name" value="4HBT"/>
    <property type="match status" value="1"/>
</dbReference>
<accession>A0A1G9GUY1</accession>
<dbReference type="SUPFAM" id="SSF54637">
    <property type="entry name" value="Thioesterase/thiol ester dehydrase-isomerase"/>
    <property type="match status" value="1"/>
</dbReference>
<dbReference type="Gene3D" id="3.10.129.10">
    <property type="entry name" value="Hotdog Thioesterase"/>
    <property type="match status" value="1"/>
</dbReference>
<evidence type="ECO:0000313" key="3">
    <source>
        <dbReference type="Proteomes" id="UP000198654"/>
    </source>
</evidence>
<dbReference type="CDD" id="cd00586">
    <property type="entry name" value="4HBT"/>
    <property type="match status" value="1"/>
</dbReference>
<feature type="domain" description="Thioesterase" evidence="1">
    <location>
        <begin position="31"/>
        <end position="99"/>
    </location>
</feature>
<name>A0A1G9GUY1_9GAMM</name>
<dbReference type="AlphaFoldDB" id="A0A1G9GUY1"/>
<dbReference type="InterPro" id="IPR029069">
    <property type="entry name" value="HotDog_dom_sf"/>
</dbReference>
<gene>
    <name evidence="2" type="ORF">SAMN05661010_00835</name>
</gene>
<evidence type="ECO:0000259" key="1">
    <source>
        <dbReference type="Pfam" id="PF03061"/>
    </source>
</evidence>